<feature type="region of interest" description="Disordered" evidence="1">
    <location>
        <begin position="307"/>
        <end position="328"/>
    </location>
</feature>
<evidence type="ECO:0000313" key="2">
    <source>
        <dbReference type="EMBL" id="HGB14204.1"/>
    </source>
</evidence>
<dbReference type="AlphaFoldDB" id="A0A7C3SIA5"/>
<organism evidence="2">
    <name type="scientific">Desulfobacca acetoxidans</name>
    <dbReference type="NCBI Taxonomy" id="60893"/>
    <lineage>
        <taxon>Bacteria</taxon>
        <taxon>Pseudomonadati</taxon>
        <taxon>Thermodesulfobacteriota</taxon>
        <taxon>Desulfobaccia</taxon>
        <taxon>Desulfobaccales</taxon>
        <taxon>Desulfobaccaceae</taxon>
        <taxon>Desulfobacca</taxon>
    </lineage>
</organism>
<dbReference type="SUPFAM" id="SSF53335">
    <property type="entry name" value="S-adenosyl-L-methionine-dependent methyltransferases"/>
    <property type="match status" value="1"/>
</dbReference>
<proteinExistence type="predicted"/>
<sequence length="328" mass="36964">MQYRRGVLLMRLKISGSHSRFGYLAASLKKVLTFQPKSCPACWSGATLRLKTKHLITSLRLCTSCRLMFRYPKDDGGGNFAFYPHPYRENHTPLPDSEELGLLLENNFSNTGLDFSLYLKVMQALAIKPRMKVLDFGCSWGYGTYQLCQAGYDAVGFEIRKPQAQFGQKCLGLTIFRDPLETATVFMRTFDLILASHVLEHLPYLHGVFEWLEGLMKPGALLIAFCPNGNLERARNGAQIHQLWGQKRPLLLDASFLQTKFAQLGWTSRFASSPYDLNRISRWPEEDSDPAPLLGEELLAVAWKPKSLTPSFSSPRPPFKAISSPPGL</sequence>
<reference evidence="2" key="1">
    <citation type="journal article" date="2020" name="mSystems">
        <title>Genome- and Community-Level Interaction Insights into Carbon Utilization and Element Cycling Functions of Hydrothermarchaeota in Hydrothermal Sediment.</title>
        <authorList>
            <person name="Zhou Z."/>
            <person name="Liu Y."/>
            <person name="Xu W."/>
            <person name="Pan J."/>
            <person name="Luo Z.H."/>
            <person name="Li M."/>
        </authorList>
    </citation>
    <scope>NUCLEOTIDE SEQUENCE [LARGE SCALE GENOMIC DNA]</scope>
    <source>
        <strain evidence="2">SpSt-776</strain>
    </source>
</reference>
<gene>
    <name evidence="2" type="ORF">ENV62_03060</name>
</gene>
<accession>A0A7C3SIA5</accession>
<dbReference type="GO" id="GO:0032259">
    <property type="term" value="P:methylation"/>
    <property type="evidence" value="ECO:0007669"/>
    <property type="project" value="UniProtKB-KW"/>
</dbReference>
<comment type="caution">
    <text evidence="2">The sequence shown here is derived from an EMBL/GenBank/DDBJ whole genome shotgun (WGS) entry which is preliminary data.</text>
</comment>
<evidence type="ECO:0000256" key="1">
    <source>
        <dbReference type="SAM" id="MobiDB-lite"/>
    </source>
</evidence>
<keyword evidence="2" id="KW-0489">Methyltransferase</keyword>
<dbReference type="Pfam" id="PF13489">
    <property type="entry name" value="Methyltransf_23"/>
    <property type="match status" value="1"/>
</dbReference>
<dbReference type="EMBL" id="DTHB01000026">
    <property type="protein sequence ID" value="HGB14204.1"/>
    <property type="molecule type" value="Genomic_DNA"/>
</dbReference>
<dbReference type="CDD" id="cd02440">
    <property type="entry name" value="AdoMet_MTases"/>
    <property type="match status" value="1"/>
</dbReference>
<protein>
    <submittedName>
        <fullName evidence="2">Class I SAM-dependent methyltransferase</fullName>
    </submittedName>
</protein>
<keyword evidence="2" id="KW-0808">Transferase</keyword>
<dbReference type="InterPro" id="IPR029063">
    <property type="entry name" value="SAM-dependent_MTases_sf"/>
</dbReference>
<dbReference type="GO" id="GO:0008168">
    <property type="term" value="F:methyltransferase activity"/>
    <property type="evidence" value="ECO:0007669"/>
    <property type="project" value="UniProtKB-KW"/>
</dbReference>
<name>A0A7C3SIA5_9BACT</name>
<dbReference type="Gene3D" id="3.40.50.150">
    <property type="entry name" value="Vaccinia Virus protein VP39"/>
    <property type="match status" value="1"/>
</dbReference>